<feature type="transmembrane region" description="Helical" evidence="9">
    <location>
        <begin position="393"/>
        <end position="411"/>
    </location>
</feature>
<evidence type="ECO:0000256" key="8">
    <source>
        <dbReference type="ARBA" id="ARBA00023136"/>
    </source>
</evidence>
<evidence type="ECO:0000313" key="11">
    <source>
        <dbReference type="Proteomes" id="UP000665043"/>
    </source>
</evidence>
<keyword evidence="3 9" id="KW-0813">Transport</keyword>
<evidence type="ECO:0000256" key="4">
    <source>
        <dbReference type="ARBA" id="ARBA00022475"/>
    </source>
</evidence>
<dbReference type="NCBIfam" id="TIGR00835">
    <property type="entry name" value="agcS"/>
    <property type="match status" value="1"/>
</dbReference>
<feature type="transmembrane region" description="Helical" evidence="9">
    <location>
        <begin position="148"/>
        <end position="166"/>
    </location>
</feature>
<evidence type="ECO:0000256" key="2">
    <source>
        <dbReference type="ARBA" id="ARBA00009261"/>
    </source>
</evidence>
<sequence>MDVLENLVAAVSDFLWTYLLSILLIFTGLFLTIRLKFFQFRFFGHILNQTIGQIFKKNKHKGSITPFQAFTSALASTAGATNIVGVPVAIALGGPGALFWMWIVALIGMATKYAEIALGLKYREKNKEGEWVGGPQYYIKKALGWDKVAFLFAFFLMLEVIPSSMVQSNSIATQVEGAFGWPTWVSGIIITIFIALIVFGGIKRIGKVTDKLVPFMVISYLLAALAVILAHVDQLPHVFGLIFAHAFTPISAAGGFAGAGIAQALRWGIARGLYSNEAGVGTAPIAHAAAQTDHPSKQAIWGIVSVFVDTIVICSVSGIAVLVTGAWQDVGVDDASNMITVAFADLFGNNFAGSFIAIFLLFFVLTTLGVLLFYGEKQVEYLFGLKAAKVMRIVYIFSVFVGAIGGLQFVWQFLDLVLAFVVLANIFPLLFLNKEVKAITEDYMERIYKEKHGEPTVRLFSDK</sequence>
<dbReference type="Proteomes" id="UP000665043">
    <property type="component" value="Chromosome"/>
</dbReference>
<evidence type="ECO:0000313" key="10">
    <source>
        <dbReference type="EMBL" id="QTM98570.1"/>
    </source>
</evidence>
<protein>
    <submittedName>
        <fullName evidence="10">Amino acid carrier protein</fullName>
    </submittedName>
</protein>
<keyword evidence="4 9" id="KW-1003">Cell membrane</keyword>
<keyword evidence="11" id="KW-1185">Reference proteome</keyword>
<accession>A0ABX7VSL3</accession>
<dbReference type="PRINTS" id="PR00175">
    <property type="entry name" value="NAALASMPORT"/>
</dbReference>
<gene>
    <name evidence="10" type="ORF">ERJ70_04210</name>
</gene>
<feature type="transmembrane region" description="Helical" evidence="9">
    <location>
        <begin position="300"/>
        <end position="327"/>
    </location>
</feature>
<proteinExistence type="inferred from homology"/>
<evidence type="ECO:0000256" key="7">
    <source>
        <dbReference type="ARBA" id="ARBA00022989"/>
    </source>
</evidence>
<feature type="transmembrane region" description="Helical" evidence="9">
    <location>
        <begin position="178"/>
        <end position="200"/>
    </location>
</feature>
<evidence type="ECO:0000256" key="5">
    <source>
        <dbReference type="ARBA" id="ARBA00022692"/>
    </source>
</evidence>
<keyword evidence="7 9" id="KW-1133">Transmembrane helix</keyword>
<feature type="transmembrane region" description="Helical" evidence="9">
    <location>
        <begin position="347"/>
        <end position="373"/>
    </location>
</feature>
<feature type="transmembrane region" description="Helical" evidence="9">
    <location>
        <begin position="99"/>
        <end position="120"/>
    </location>
</feature>
<evidence type="ECO:0000256" key="9">
    <source>
        <dbReference type="RuleBase" id="RU363064"/>
    </source>
</evidence>
<dbReference type="InterPro" id="IPR001463">
    <property type="entry name" value="Na/Ala_symport"/>
</dbReference>
<dbReference type="Pfam" id="PF01235">
    <property type="entry name" value="Na_Ala_symp"/>
    <property type="match status" value="1"/>
</dbReference>
<feature type="transmembrane region" description="Helical" evidence="9">
    <location>
        <begin position="238"/>
        <end position="262"/>
    </location>
</feature>
<feature type="transmembrane region" description="Helical" evidence="9">
    <location>
        <begin position="417"/>
        <end position="436"/>
    </location>
</feature>
<comment type="similarity">
    <text evidence="2 9">Belongs to the alanine or glycine:cation symporter (AGCS) (TC 2.A.25) family.</text>
</comment>
<reference evidence="10 11" key="1">
    <citation type="submission" date="2019-12" db="EMBL/GenBank/DDBJ databases">
        <title>The whole genome sequencing of a strain isolated from a Mars analog, Dalangtan Playa.</title>
        <authorList>
            <person name="Huang T."/>
        </authorList>
    </citation>
    <scope>NUCLEOTIDE SEQUENCE [LARGE SCALE GENOMIC DNA]</scope>
    <source>
        <strain evidence="10 11">DP4-553-S</strain>
    </source>
</reference>
<organism evidence="10 11">
    <name type="scientific">Sediminibacillus dalangtanensis</name>
    <dbReference type="NCBI Taxonomy" id="2729421"/>
    <lineage>
        <taxon>Bacteria</taxon>
        <taxon>Bacillati</taxon>
        <taxon>Bacillota</taxon>
        <taxon>Bacilli</taxon>
        <taxon>Bacillales</taxon>
        <taxon>Bacillaceae</taxon>
        <taxon>Sediminibacillus</taxon>
    </lineage>
</organism>
<comment type="subcellular location">
    <subcellularLocation>
        <location evidence="1 9">Cell membrane</location>
        <topology evidence="1 9">Multi-pass membrane protein</topology>
    </subcellularLocation>
</comment>
<dbReference type="PANTHER" id="PTHR30330">
    <property type="entry name" value="AGSS FAMILY TRANSPORTER, SODIUM-ALANINE"/>
    <property type="match status" value="1"/>
</dbReference>
<keyword evidence="8 9" id="KW-0472">Membrane</keyword>
<name>A0ABX7VSL3_9BACI</name>
<dbReference type="PANTHER" id="PTHR30330:SF3">
    <property type="entry name" value="TRANSCRIPTIONAL REGULATOR, LRP FAMILY"/>
    <property type="match status" value="1"/>
</dbReference>
<feature type="transmembrane region" description="Helical" evidence="9">
    <location>
        <begin position="212"/>
        <end position="232"/>
    </location>
</feature>
<evidence type="ECO:0000256" key="3">
    <source>
        <dbReference type="ARBA" id="ARBA00022448"/>
    </source>
</evidence>
<dbReference type="RefSeq" id="WP_209367398.1">
    <property type="nucleotide sequence ID" value="NZ_CP046956.1"/>
</dbReference>
<dbReference type="EMBL" id="CP046956">
    <property type="protein sequence ID" value="QTM98570.1"/>
    <property type="molecule type" value="Genomic_DNA"/>
</dbReference>
<feature type="transmembrane region" description="Helical" evidence="9">
    <location>
        <begin position="15"/>
        <end position="33"/>
    </location>
</feature>
<feature type="transmembrane region" description="Helical" evidence="9">
    <location>
        <begin position="69"/>
        <end position="93"/>
    </location>
</feature>
<keyword evidence="6 9" id="KW-0769">Symport</keyword>
<evidence type="ECO:0000256" key="6">
    <source>
        <dbReference type="ARBA" id="ARBA00022847"/>
    </source>
</evidence>
<dbReference type="PROSITE" id="PS00873">
    <property type="entry name" value="NA_ALANINE_SYMP"/>
    <property type="match status" value="1"/>
</dbReference>
<evidence type="ECO:0000256" key="1">
    <source>
        <dbReference type="ARBA" id="ARBA00004651"/>
    </source>
</evidence>
<keyword evidence="5 9" id="KW-0812">Transmembrane</keyword>
<dbReference type="Gene3D" id="1.20.1740.10">
    <property type="entry name" value="Amino acid/polyamine transporter I"/>
    <property type="match status" value="1"/>
</dbReference>